<dbReference type="Gene3D" id="3.40.50.1380">
    <property type="entry name" value="Methylglyoxal synthase-like domain"/>
    <property type="match status" value="1"/>
</dbReference>
<dbReference type="EMBL" id="UOFA01000054">
    <property type="protein sequence ID" value="VAW43983.1"/>
    <property type="molecule type" value="Genomic_DNA"/>
</dbReference>
<dbReference type="PANTHER" id="PTHR11692:SF0">
    <property type="entry name" value="BIFUNCTIONAL PURINE BIOSYNTHESIS PROTEIN ATIC"/>
    <property type="match status" value="1"/>
</dbReference>
<keyword evidence="2" id="KW-0808">Transferase</keyword>
<dbReference type="PANTHER" id="PTHR11692">
    <property type="entry name" value="BIFUNCTIONAL PURINE BIOSYNTHESIS PROTEIN PURH"/>
    <property type="match status" value="1"/>
</dbReference>
<evidence type="ECO:0000259" key="1">
    <source>
        <dbReference type="PROSITE" id="PS51855"/>
    </source>
</evidence>
<dbReference type="GO" id="GO:0005829">
    <property type="term" value="C:cytosol"/>
    <property type="evidence" value="ECO:0007669"/>
    <property type="project" value="TreeGrafter"/>
</dbReference>
<feature type="domain" description="MGS-like" evidence="1">
    <location>
        <begin position="4"/>
        <end position="70"/>
    </location>
</feature>
<feature type="non-terminal residue" evidence="2">
    <location>
        <position position="70"/>
    </location>
</feature>
<dbReference type="Pfam" id="PF02142">
    <property type="entry name" value="MGS"/>
    <property type="match status" value="1"/>
</dbReference>
<evidence type="ECO:0000313" key="2">
    <source>
        <dbReference type="EMBL" id="VAW43983.1"/>
    </source>
</evidence>
<dbReference type="GO" id="GO:0006189">
    <property type="term" value="P:'de novo' IMP biosynthetic process"/>
    <property type="evidence" value="ECO:0007669"/>
    <property type="project" value="TreeGrafter"/>
</dbReference>
<dbReference type="InterPro" id="IPR036914">
    <property type="entry name" value="MGS-like_dom_sf"/>
</dbReference>
<gene>
    <name evidence="2" type="ORF">MNBD_GAMMA02-732</name>
</gene>
<reference evidence="2" key="1">
    <citation type="submission" date="2018-06" db="EMBL/GenBank/DDBJ databases">
        <authorList>
            <person name="Zhirakovskaya E."/>
        </authorList>
    </citation>
    <scope>NUCLEOTIDE SEQUENCE</scope>
</reference>
<dbReference type="AlphaFoldDB" id="A0A3B0VV05"/>
<name>A0A3B0VV05_9ZZZZ</name>
<dbReference type="GO" id="GO:0004643">
    <property type="term" value="F:phosphoribosylaminoimidazolecarboxamide formyltransferase activity"/>
    <property type="evidence" value="ECO:0007669"/>
    <property type="project" value="UniProtKB-EC"/>
</dbReference>
<dbReference type="EC" id="2.1.2.3" evidence="2"/>
<keyword evidence="2" id="KW-0378">Hydrolase</keyword>
<dbReference type="InterPro" id="IPR011607">
    <property type="entry name" value="MGS-like_dom"/>
</dbReference>
<dbReference type="SUPFAM" id="SSF52335">
    <property type="entry name" value="Methylglyoxal synthase-like"/>
    <property type="match status" value="1"/>
</dbReference>
<dbReference type="EC" id="3.5.4.10" evidence="2"/>
<organism evidence="2">
    <name type="scientific">hydrothermal vent metagenome</name>
    <dbReference type="NCBI Taxonomy" id="652676"/>
    <lineage>
        <taxon>unclassified sequences</taxon>
        <taxon>metagenomes</taxon>
        <taxon>ecological metagenomes</taxon>
    </lineage>
</organism>
<dbReference type="PROSITE" id="PS51855">
    <property type="entry name" value="MGS"/>
    <property type="match status" value="1"/>
</dbReference>
<dbReference type="InterPro" id="IPR002695">
    <property type="entry name" value="PurH-like"/>
</dbReference>
<proteinExistence type="predicted"/>
<sequence length="70" mass="7731">MTQNRVPIRRVLISVSDKTNIEMLASGLSRLGVEILSTGGTAKMLEQAGMVVTEISEYTEFPEMMDGRIK</sequence>
<accession>A0A3B0VV05</accession>
<protein>
    <submittedName>
        <fullName evidence="2">IMP cyclohydrolase / Phosphoribosylaminoimidazolecarboxamide formyltransferase</fullName>
        <ecNumber evidence="2">2.1.2.3</ecNumber>
        <ecNumber evidence="2">3.5.4.10</ecNumber>
    </submittedName>
</protein>
<dbReference type="GO" id="GO:0003937">
    <property type="term" value="F:IMP cyclohydrolase activity"/>
    <property type="evidence" value="ECO:0007669"/>
    <property type="project" value="UniProtKB-EC"/>
</dbReference>